<proteinExistence type="predicted"/>
<evidence type="ECO:0000256" key="1">
    <source>
        <dbReference type="SAM" id="MobiDB-lite"/>
    </source>
</evidence>
<dbReference type="Proteomes" id="UP001222800">
    <property type="component" value="Chromosome"/>
</dbReference>
<evidence type="ECO:0000313" key="3">
    <source>
        <dbReference type="EMBL" id="WFD10010.1"/>
    </source>
</evidence>
<evidence type="ECO:0000313" key="4">
    <source>
        <dbReference type="Proteomes" id="UP001222800"/>
    </source>
</evidence>
<keyword evidence="4" id="KW-1185">Reference proteome</keyword>
<evidence type="ECO:0000256" key="2">
    <source>
        <dbReference type="SAM" id="SignalP"/>
    </source>
</evidence>
<sequence length="230" mass="25497">MNIKKFASALIIMTCIVGLSACAKDDVPSKEQNQVEVEQSKDVQSENGQVETKEDNQSNTNENDSEGLDLSNVKYIGYEATRDEKLEEAIHKTMPEYDKETYGPVRYYYNKVDLNGDGKEEIFTVLYGMYVAGSGGGTGLLFDNDYNLVTQFSLVRTPVIISDNKTNGWNEILMYVSGGGVESFYAQMKFDGKTYPSNPSVQSEVKPGTKIEGKAIIANEATWDNGIELN</sequence>
<feature type="signal peptide" evidence="2">
    <location>
        <begin position="1"/>
        <end position="23"/>
    </location>
</feature>
<dbReference type="RefSeq" id="WP_277731988.1">
    <property type="nucleotide sequence ID" value="NZ_CP120733.1"/>
</dbReference>
<feature type="chain" id="PRO_5047116403" description="Lipoprotein" evidence="2">
    <location>
        <begin position="24"/>
        <end position="230"/>
    </location>
</feature>
<keyword evidence="2" id="KW-0732">Signal</keyword>
<dbReference type="PROSITE" id="PS51257">
    <property type="entry name" value="PROKAR_LIPOPROTEIN"/>
    <property type="match status" value="1"/>
</dbReference>
<accession>A0ABY8EAS0</accession>
<name>A0ABY8EAS0_9FIRM</name>
<protein>
    <recommendedName>
        <fullName evidence="5">Lipoprotein</fullName>
    </recommendedName>
</protein>
<dbReference type="EMBL" id="CP120733">
    <property type="protein sequence ID" value="WFD10010.1"/>
    <property type="molecule type" value="Genomic_DNA"/>
</dbReference>
<feature type="region of interest" description="Disordered" evidence="1">
    <location>
        <begin position="31"/>
        <end position="68"/>
    </location>
</feature>
<evidence type="ECO:0008006" key="5">
    <source>
        <dbReference type="Google" id="ProtNLM"/>
    </source>
</evidence>
<reference evidence="3 4" key="1">
    <citation type="submission" date="2023-03" db="EMBL/GenBank/DDBJ databases">
        <title>Complete genome sequence of Tepidibacter sp. SWIR-1, isolated from a deep-sea hydrothermal vent.</title>
        <authorList>
            <person name="Li X."/>
        </authorList>
    </citation>
    <scope>NUCLEOTIDE SEQUENCE [LARGE SCALE GENOMIC DNA]</scope>
    <source>
        <strain evidence="3 4">SWIR-1</strain>
    </source>
</reference>
<gene>
    <name evidence="3" type="ORF">P4S50_16780</name>
</gene>
<organism evidence="3 4">
    <name type="scientific">Tepidibacter hydrothermalis</name>
    <dbReference type="NCBI Taxonomy" id="3036126"/>
    <lineage>
        <taxon>Bacteria</taxon>
        <taxon>Bacillati</taxon>
        <taxon>Bacillota</taxon>
        <taxon>Clostridia</taxon>
        <taxon>Peptostreptococcales</taxon>
        <taxon>Peptostreptococcaceae</taxon>
        <taxon>Tepidibacter</taxon>
    </lineage>
</organism>